<dbReference type="Proteomes" id="UP001597521">
    <property type="component" value="Unassembled WGS sequence"/>
</dbReference>
<organism evidence="1 2">
    <name type="scientific">Devosia albogilva</name>
    <dbReference type="NCBI Taxonomy" id="429726"/>
    <lineage>
        <taxon>Bacteria</taxon>
        <taxon>Pseudomonadati</taxon>
        <taxon>Pseudomonadota</taxon>
        <taxon>Alphaproteobacteria</taxon>
        <taxon>Hyphomicrobiales</taxon>
        <taxon>Devosiaceae</taxon>
        <taxon>Devosia</taxon>
    </lineage>
</organism>
<evidence type="ECO:0000313" key="1">
    <source>
        <dbReference type="EMBL" id="MFD2649015.1"/>
    </source>
</evidence>
<dbReference type="RefSeq" id="WP_386834415.1">
    <property type="nucleotide sequence ID" value="NZ_JBHUNP010000001.1"/>
</dbReference>
<name>A0ABW5QMR0_9HYPH</name>
<gene>
    <name evidence="1" type="ORF">ACFSX5_14600</name>
</gene>
<sequence>MRLLIEVYCDRRLAFLQALATFAVFGRGWTRRVATMRAAALNAIQPITKPTGRTLMDILNGYRTYIVAA</sequence>
<dbReference type="Gene3D" id="1.20.141.10">
    <property type="entry name" value="Chitosanase, subunit A, domain 1"/>
    <property type="match status" value="1"/>
</dbReference>
<keyword evidence="2" id="KW-1185">Reference proteome</keyword>
<accession>A0ABW5QMR0</accession>
<dbReference type="EMBL" id="JBHUNP010000001">
    <property type="protein sequence ID" value="MFD2649015.1"/>
    <property type="molecule type" value="Genomic_DNA"/>
</dbReference>
<protein>
    <submittedName>
        <fullName evidence="1">Uncharacterized protein</fullName>
    </submittedName>
</protein>
<comment type="caution">
    <text evidence="1">The sequence shown here is derived from an EMBL/GenBank/DDBJ whole genome shotgun (WGS) entry which is preliminary data.</text>
</comment>
<dbReference type="InterPro" id="IPR023346">
    <property type="entry name" value="Lysozyme-like_dom_sf"/>
</dbReference>
<dbReference type="SUPFAM" id="SSF53955">
    <property type="entry name" value="Lysozyme-like"/>
    <property type="match status" value="1"/>
</dbReference>
<proteinExistence type="predicted"/>
<evidence type="ECO:0000313" key="2">
    <source>
        <dbReference type="Proteomes" id="UP001597521"/>
    </source>
</evidence>
<reference evidence="2" key="1">
    <citation type="journal article" date="2019" name="Int. J. Syst. Evol. Microbiol.">
        <title>The Global Catalogue of Microorganisms (GCM) 10K type strain sequencing project: providing services to taxonomists for standard genome sequencing and annotation.</title>
        <authorList>
            <consortium name="The Broad Institute Genomics Platform"/>
            <consortium name="The Broad Institute Genome Sequencing Center for Infectious Disease"/>
            <person name="Wu L."/>
            <person name="Ma J."/>
        </authorList>
    </citation>
    <scope>NUCLEOTIDE SEQUENCE [LARGE SCALE GENOMIC DNA]</scope>
    <source>
        <strain evidence="2">CCM 7427</strain>
    </source>
</reference>